<evidence type="ECO:0000256" key="2">
    <source>
        <dbReference type="ARBA" id="ARBA00022857"/>
    </source>
</evidence>
<keyword evidence="3" id="KW-0560">Oxidoreductase</keyword>
<evidence type="ECO:0000313" key="5">
    <source>
        <dbReference type="Proteomes" id="UP000053259"/>
    </source>
</evidence>
<dbReference type="OrthoDB" id="7289984at2759"/>
<dbReference type="AlphaFoldDB" id="A0A0D1YS07"/>
<dbReference type="GeneID" id="27313155"/>
<evidence type="ECO:0000256" key="3">
    <source>
        <dbReference type="ARBA" id="ARBA00023002"/>
    </source>
</evidence>
<dbReference type="EMBL" id="KN847544">
    <property type="protein sequence ID" value="KIW03407.1"/>
    <property type="molecule type" value="Genomic_DNA"/>
</dbReference>
<dbReference type="InParanoid" id="A0A0D1YS07"/>
<comment type="similarity">
    <text evidence="1">Belongs to the short-chain dehydrogenases/reductases (SDR) family.</text>
</comment>
<evidence type="ECO:0000256" key="1">
    <source>
        <dbReference type="ARBA" id="ARBA00006484"/>
    </source>
</evidence>
<dbReference type="InterPro" id="IPR036291">
    <property type="entry name" value="NAD(P)-bd_dom_sf"/>
</dbReference>
<organism evidence="4 5">
    <name type="scientific">Verruconis gallopava</name>
    <dbReference type="NCBI Taxonomy" id="253628"/>
    <lineage>
        <taxon>Eukaryota</taxon>
        <taxon>Fungi</taxon>
        <taxon>Dikarya</taxon>
        <taxon>Ascomycota</taxon>
        <taxon>Pezizomycotina</taxon>
        <taxon>Dothideomycetes</taxon>
        <taxon>Pleosporomycetidae</taxon>
        <taxon>Venturiales</taxon>
        <taxon>Sympoventuriaceae</taxon>
        <taxon>Verruconis</taxon>
    </lineage>
</organism>
<gene>
    <name evidence="4" type="ORF">PV09_05182</name>
</gene>
<keyword evidence="5" id="KW-1185">Reference proteome</keyword>
<proteinExistence type="inferred from homology"/>
<accession>A0A0D1YS07</accession>
<evidence type="ECO:0000313" key="4">
    <source>
        <dbReference type="EMBL" id="KIW03407.1"/>
    </source>
</evidence>
<sequence length="224" mass="24351">MPRRIVLVSGAEQGVGYAIAQSLAASGDGYHIFITSSNLEAAEKALISISANMTNAKNRLYAIQLDSTNAASIDDAKAFIDDRYGRLNVLINVGVKIPALNTKAGEHEENSVDFPPLSIVFRPLLLRSSNPYSLYIRSYMEALAPKAENAEAHSSSDTTNQISREELKILVEKEHAVYGDEGLKVFALNLGTSATHGKSNDENGNLILRILRGERDNEAGRLVH</sequence>
<name>A0A0D1YS07_9PEZI</name>
<dbReference type="VEuPathDB" id="FungiDB:PV09_05182"/>
<reference evidence="4 5" key="1">
    <citation type="submission" date="2015-01" db="EMBL/GenBank/DDBJ databases">
        <title>The Genome Sequence of Ochroconis gallopava CBS43764.</title>
        <authorList>
            <consortium name="The Broad Institute Genomics Platform"/>
            <person name="Cuomo C."/>
            <person name="de Hoog S."/>
            <person name="Gorbushina A."/>
            <person name="Stielow B."/>
            <person name="Teixiera M."/>
            <person name="Abouelleil A."/>
            <person name="Chapman S.B."/>
            <person name="Priest M."/>
            <person name="Young S.K."/>
            <person name="Wortman J."/>
            <person name="Nusbaum C."/>
            <person name="Birren B."/>
        </authorList>
    </citation>
    <scope>NUCLEOTIDE SEQUENCE [LARGE SCALE GENOMIC DNA]</scope>
    <source>
        <strain evidence="4 5">CBS 43764</strain>
    </source>
</reference>
<keyword evidence="2" id="KW-0521">NADP</keyword>
<dbReference type="Gene3D" id="3.40.50.720">
    <property type="entry name" value="NAD(P)-binding Rossmann-like Domain"/>
    <property type="match status" value="1"/>
</dbReference>
<dbReference type="PANTHER" id="PTHR43963:SF6">
    <property type="entry name" value="CHAIN DEHYDROGENASE FAMILY PROTEIN, PUTATIVE (AFU_ORTHOLOGUE AFUA_3G15350)-RELATED"/>
    <property type="match status" value="1"/>
</dbReference>
<dbReference type="STRING" id="253628.A0A0D1YS07"/>
<dbReference type="PANTHER" id="PTHR43963">
    <property type="entry name" value="CARBONYL REDUCTASE 1-RELATED"/>
    <property type="match status" value="1"/>
</dbReference>
<dbReference type="Pfam" id="PF00106">
    <property type="entry name" value="adh_short"/>
    <property type="match status" value="1"/>
</dbReference>
<dbReference type="SUPFAM" id="SSF51735">
    <property type="entry name" value="NAD(P)-binding Rossmann-fold domains"/>
    <property type="match status" value="1"/>
</dbReference>
<protein>
    <submittedName>
        <fullName evidence="4">Uncharacterized protein</fullName>
    </submittedName>
</protein>
<dbReference type="HOGENOM" id="CLU_1235867_0_0_1"/>
<dbReference type="RefSeq" id="XP_016213276.1">
    <property type="nucleotide sequence ID" value="XM_016358657.1"/>
</dbReference>
<dbReference type="InterPro" id="IPR002347">
    <property type="entry name" value="SDR_fam"/>
</dbReference>
<dbReference type="GO" id="GO:0016491">
    <property type="term" value="F:oxidoreductase activity"/>
    <property type="evidence" value="ECO:0007669"/>
    <property type="project" value="UniProtKB-KW"/>
</dbReference>
<dbReference type="Proteomes" id="UP000053259">
    <property type="component" value="Unassembled WGS sequence"/>
</dbReference>